<sequence>MNPVLLLVDIQNDYFPGGAMELHESEKAAKRAEDLLLSFRKKKFPVVHVRHVSTRPGSTFFLPGTQGADIRPCVLPEEGETVFVKHFPNSFRETPLLGRLRELNPDRLIIAGMMTHMCIDTTVRAAADLGFSCTLAGDACATKSLAFGETVVPAEQVQAAFLAALGGAFARVEAAGAVCSSLD</sequence>
<name>A0A4R8LXV7_9BACT</name>
<dbReference type="Pfam" id="PF00857">
    <property type="entry name" value="Isochorismatase"/>
    <property type="match status" value="1"/>
</dbReference>
<dbReference type="AlphaFoldDB" id="A0A4R8LXV7"/>
<evidence type="ECO:0000259" key="2">
    <source>
        <dbReference type="Pfam" id="PF00857"/>
    </source>
</evidence>
<dbReference type="PANTHER" id="PTHR43540:SF1">
    <property type="entry name" value="ISOCHORISMATASE HYDROLASE"/>
    <property type="match status" value="1"/>
</dbReference>
<comment type="caution">
    <text evidence="3">The sequence shown here is derived from an EMBL/GenBank/DDBJ whole genome shotgun (WGS) entry which is preliminary data.</text>
</comment>
<dbReference type="InterPro" id="IPR050272">
    <property type="entry name" value="Isochorismatase-like_hydrls"/>
</dbReference>
<dbReference type="Proteomes" id="UP000295066">
    <property type="component" value="Unassembled WGS sequence"/>
</dbReference>
<dbReference type="Gene3D" id="3.40.50.850">
    <property type="entry name" value="Isochorismatase-like"/>
    <property type="match status" value="1"/>
</dbReference>
<dbReference type="GO" id="GO:0016787">
    <property type="term" value="F:hydrolase activity"/>
    <property type="evidence" value="ECO:0007669"/>
    <property type="project" value="UniProtKB-KW"/>
</dbReference>
<dbReference type="RefSeq" id="WP_133959157.1">
    <property type="nucleotide sequence ID" value="NZ_SORI01000031.1"/>
</dbReference>
<dbReference type="OrthoDB" id="9785724at2"/>
<dbReference type="InterPro" id="IPR036380">
    <property type="entry name" value="Isochorismatase-like_sf"/>
</dbReference>
<feature type="domain" description="Isochorismatase-like" evidence="2">
    <location>
        <begin position="4"/>
        <end position="145"/>
    </location>
</feature>
<reference evidence="3 4" key="1">
    <citation type="submission" date="2019-03" db="EMBL/GenBank/DDBJ databases">
        <title>Genomic Encyclopedia of Type Strains, Phase IV (KMG-IV): sequencing the most valuable type-strain genomes for metagenomic binning, comparative biology and taxonomic classification.</title>
        <authorList>
            <person name="Goeker M."/>
        </authorList>
    </citation>
    <scope>NUCLEOTIDE SEQUENCE [LARGE SCALE GENOMIC DNA]</scope>
    <source>
        <strain evidence="3 4">DSM 25964</strain>
    </source>
</reference>
<evidence type="ECO:0000313" key="4">
    <source>
        <dbReference type="Proteomes" id="UP000295066"/>
    </source>
</evidence>
<keyword evidence="4" id="KW-1185">Reference proteome</keyword>
<organism evidence="3 4">
    <name type="scientific">Aminivibrio pyruvatiphilus</name>
    <dbReference type="NCBI Taxonomy" id="1005740"/>
    <lineage>
        <taxon>Bacteria</taxon>
        <taxon>Thermotogati</taxon>
        <taxon>Synergistota</taxon>
        <taxon>Synergistia</taxon>
        <taxon>Synergistales</taxon>
        <taxon>Aminobacteriaceae</taxon>
        <taxon>Aminivibrio</taxon>
    </lineage>
</organism>
<dbReference type="CDD" id="cd01014">
    <property type="entry name" value="nicotinamidase_related"/>
    <property type="match status" value="1"/>
</dbReference>
<evidence type="ECO:0000313" key="3">
    <source>
        <dbReference type="EMBL" id="TDY53183.1"/>
    </source>
</evidence>
<dbReference type="PANTHER" id="PTHR43540">
    <property type="entry name" value="PEROXYUREIDOACRYLATE/UREIDOACRYLATE AMIDOHYDROLASE-RELATED"/>
    <property type="match status" value="1"/>
</dbReference>
<dbReference type="InterPro" id="IPR000868">
    <property type="entry name" value="Isochorismatase-like_dom"/>
</dbReference>
<gene>
    <name evidence="3" type="ORF">C8D99_13115</name>
</gene>
<keyword evidence="1" id="KW-0378">Hydrolase</keyword>
<proteinExistence type="predicted"/>
<evidence type="ECO:0000256" key="1">
    <source>
        <dbReference type="ARBA" id="ARBA00022801"/>
    </source>
</evidence>
<protein>
    <submittedName>
        <fullName evidence="3">Nicotinamidase-related amidase</fullName>
    </submittedName>
</protein>
<dbReference type="SUPFAM" id="SSF52499">
    <property type="entry name" value="Isochorismatase-like hydrolases"/>
    <property type="match status" value="1"/>
</dbReference>
<dbReference type="EMBL" id="SORI01000031">
    <property type="protein sequence ID" value="TDY53183.1"/>
    <property type="molecule type" value="Genomic_DNA"/>
</dbReference>
<accession>A0A4R8LXV7</accession>